<gene>
    <name evidence="1" type="ORF">EYF80_016983</name>
</gene>
<proteinExistence type="predicted"/>
<accession>A0A4Z2I6F4</accession>
<sequence>MRKLPKVPWNTSSTSSRSPMEILALCGQEGVNHWSTLRRRPAGIHTSTTQGRLTPYRGECGTFSITYRSPQKPRSLGDQRQQEFVELQQSPRGVRLGQRDVTVFVGVCYGQDLGRQVGERCERMLRCRCRAEIKADQEQHHSSDTWLVQPAHQSSIMYDCEAIPPRLPVNGPPRRAEKGIDNEATEDGRGWARAVCACDVEGVRPSQS</sequence>
<protein>
    <submittedName>
        <fullName evidence="1">Uncharacterized protein</fullName>
    </submittedName>
</protein>
<dbReference type="Proteomes" id="UP000314294">
    <property type="component" value="Unassembled WGS sequence"/>
</dbReference>
<reference evidence="1 2" key="1">
    <citation type="submission" date="2019-03" db="EMBL/GenBank/DDBJ databases">
        <title>First draft genome of Liparis tanakae, snailfish: a comprehensive survey of snailfish specific genes.</title>
        <authorList>
            <person name="Kim W."/>
            <person name="Song I."/>
            <person name="Jeong J.-H."/>
            <person name="Kim D."/>
            <person name="Kim S."/>
            <person name="Ryu S."/>
            <person name="Song J.Y."/>
            <person name="Lee S.K."/>
        </authorList>
    </citation>
    <scope>NUCLEOTIDE SEQUENCE [LARGE SCALE GENOMIC DNA]</scope>
    <source>
        <tissue evidence="1">Muscle</tissue>
    </source>
</reference>
<organism evidence="1 2">
    <name type="scientific">Liparis tanakae</name>
    <name type="common">Tanaka's snailfish</name>
    <dbReference type="NCBI Taxonomy" id="230148"/>
    <lineage>
        <taxon>Eukaryota</taxon>
        <taxon>Metazoa</taxon>
        <taxon>Chordata</taxon>
        <taxon>Craniata</taxon>
        <taxon>Vertebrata</taxon>
        <taxon>Euteleostomi</taxon>
        <taxon>Actinopterygii</taxon>
        <taxon>Neopterygii</taxon>
        <taxon>Teleostei</taxon>
        <taxon>Neoteleostei</taxon>
        <taxon>Acanthomorphata</taxon>
        <taxon>Eupercaria</taxon>
        <taxon>Perciformes</taxon>
        <taxon>Cottioidei</taxon>
        <taxon>Cottales</taxon>
        <taxon>Liparidae</taxon>
        <taxon>Liparis</taxon>
    </lineage>
</organism>
<evidence type="ECO:0000313" key="2">
    <source>
        <dbReference type="Proteomes" id="UP000314294"/>
    </source>
</evidence>
<comment type="caution">
    <text evidence="1">The sequence shown here is derived from an EMBL/GenBank/DDBJ whole genome shotgun (WGS) entry which is preliminary data.</text>
</comment>
<keyword evidence="2" id="KW-1185">Reference proteome</keyword>
<dbReference type="AlphaFoldDB" id="A0A4Z2I6F4"/>
<name>A0A4Z2I6F4_9TELE</name>
<evidence type="ECO:0000313" key="1">
    <source>
        <dbReference type="EMBL" id="TNN72872.1"/>
    </source>
</evidence>
<dbReference type="EMBL" id="SRLO01000132">
    <property type="protein sequence ID" value="TNN72872.1"/>
    <property type="molecule type" value="Genomic_DNA"/>
</dbReference>